<accession>A0AAW2NQD8</accession>
<protein>
    <submittedName>
        <fullName evidence="2">Uncharacterized protein</fullName>
    </submittedName>
</protein>
<proteinExistence type="predicted"/>
<dbReference type="EMBL" id="JACGWJ010000019">
    <property type="protein sequence ID" value="KAL0345712.1"/>
    <property type="molecule type" value="Genomic_DNA"/>
</dbReference>
<feature type="coiled-coil region" evidence="1">
    <location>
        <begin position="5"/>
        <end position="46"/>
    </location>
</feature>
<name>A0AAW2NQD8_SESRA</name>
<reference evidence="2" key="1">
    <citation type="submission" date="2020-06" db="EMBL/GenBank/DDBJ databases">
        <authorList>
            <person name="Li T."/>
            <person name="Hu X."/>
            <person name="Zhang T."/>
            <person name="Song X."/>
            <person name="Zhang H."/>
            <person name="Dai N."/>
            <person name="Sheng W."/>
            <person name="Hou X."/>
            <person name="Wei L."/>
        </authorList>
    </citation>
    <scope>NUCLEOTIDE SEQUENCE</scope>
    <source>
        <strain evidence="2">G02</strain>
        <tissue evidence="2">Leaf</tissue>
    </source>
</reference>
<gene>
    <name evidence="2" type="ORF">Sradi_4402500</name>
</gene>
<reference evidence="2" key="2">
    <citation type="journal article" date="2024" name="Plant">
        <title>Genomic evolution and insights into agronomic trait innovations of Sesamum species.</title>
        <authorList>
            <person name="Miao H."/>
            <person name="Wang L."/>
            <person name="Qu L."/>
            <person name="Liu H."/>
            <person name="Sun Y."/>
            <person name="Le M."/>
            <person name="Wang Q."/>
            <person name="Wei S."/>
            <person name="Zheng Y."/>
            <person name="Lin W."/>
            <person name="Duan Y."/>
            <person name="Cao H."/>
            <person name="Xiong S."/>
            <person name="Wang X."/>
            <person name="Wei L."/>
            <person name="Li C."/>
            <person name="Ma Q."/>
            <person name="Ju M."/>
            <person name="Zhao R."/>
            <person name="Li G."/>
            <person name="Mu C."/>
            <person name="Tian Q."/>
            <person name="Mei H."/>
            <person name="Zhang T."/>
            <person name="Gao T."/>
            <person name="Zhang H."/>
        </authorList>
    </citation>
    <scope>NUCLEOTIDE SEQUENCE</scope>
    <source>
        <strain evidence="2">G02</strain>
    </source>
</reference>
<evidence type="ECO:0000313" key="2">
    <source>
        <dbReference type="EMBL" id="KAL0345712.1"/>
    </source>
</evidence>
<comment type="caution">
    <text evidence="2">The sequence shown here is derived from an EMBL/GenBank/DDBJ whole genome shotgun (WGS) entry which is preliminary data.</text>
</comment>
<sequence length="127" mass="14351">MNADVAKLKEEKKELVHCAQQQEKELKKLMKEVIGHEEAIRKAVEKAELDFSNSKDGQRFLKGYWAGRISDFKKSEEYQVEVAVIAGPYIEHGFMACNEQFFAQGYPPNGEEPTFLDLGAALENVLG</sequence>
<organism evidence="2">
    <name type="scientific">Sesamum radiatum</name>
    <name type="common">Black benniseed</name>
    <dbReference type="NCBI Taxonomy" id="300843"/>
    <lineage>
        <taxon>Eukaryota</taxon>
        <taxon>Viridiplantae</taxon>
        <taxon>Streptophyta</taxon>
        <taxon>Embryophyta</taxon>
        <taxon>Tracheophyta</taxon>
        <taxon>Spermatophyta</taxon>
        <taxon>Magnoliopsida</taxon>
        <taxon>eudicotyledons</taxon>
        <taxon>Gunneridae</taxon>
        <taxon>Pentapetalae</taxon>
        <taxon>asterids</taxon>
        <taxon>lamiids</taxon>
        <taxon>Lamiales</taxon>
        <taxon>Pedaliaceae</taxon>
        <taxon>Sesamum</taxon>
    </lineage>
</organism>
<dbReference type="AlphaFoldDB" id="A0AAW2NQD8"/>
<keyword evidence="1" id="KW-0175">Coiled coil</keyword>
<evidence type="ECO:0000256" key="1">
    <source>
        <dbReference type="SAM" id="Coils"/>
    </source>
</evidence>